<feature type="region of interest" description="Disordered" evidence="2">
    <location>
        <begin position="130"/>
        <end position="162"/>
    </location>
</feature>
<dbReference type="GO" id="GO:0019005">
    <property type="term" value="C:SCF ubiquitin ligase complex"/>
    <property type="evidence" value="ECO:0007669"/>
    <property type="project" value="TreeGrafter"/>
</dbReference>
<dbReference type="Pfam" id="PF25372">
    <property type="entry name" value="DUF7885"/>
    <property type="match status" value="1"/>
</dbReference>
<feature type="compositionally biased region" description="Low complexity" evidence="2">
    <location>
        <begin position="350"/>
        <end position="363"/>
    </location>
</feature>
<dbReference type="InterPro" id="IPR032675">
    <property type="entry name" value="LRR_dom_sf"/>
</dbReference>
<dbReference type="Gene3D" id="3.80.10.10">
    <property type="entry name" value="Ribonuclease Inhibitor"/>
    <property type="match status" value="3"/>
</dbReference>
<evidence type="ECO:0000259" key="3">
    <source>
        <dbReference type="PROSITE" id="PS50181"/>
    </source>
</evidence>
<organism evidence="4 5">
    <name type="scientific">Drosophila lebanonensis</name>
    <name type="common">Fruit fly</name>
    <name type="synonym">Scaptodrosophila lebanonensis</name>
    <dbReference type="NCBI Taxonomy" id="7225"/>
    <lineage>
        <taxon>Eukaryota</taxon>
        <taxon>Metazoa</taxon>
        <taxon>Ecdysozoa</taxon>
        <taxon>Arthropoda</taxon>
        <taxon>Hexapoda</taxon>
        <taxon>Insecta</taxon>
        <taxon>Pterygota</taxon>
        <taxon>Neoptera</taxon>
        <taxon>Endopterygota</taxon>
        <taxon>Diptera</taxon>
        <taxon>Brachycera</taxon>
        <taxon>Muscomorpha</taxon>
        <taxon>Ephydroidea</taxon>
        <taxon>Drosophilidae</taxon>
        <taxon>Scaptodrosophila</taxon>
    </lineage>
</organism>
<accession>A0A6J2TFJ0</accession>
<name>A0A6J2TFJ0_DROLE</name>
<feature type="region of interest" description="Disordered" evidence="2">
    <location>
        <begin position="177"/>
        <end position="229"/>
    </location>
</feature>
<dbReference type="Pfam" id="PF12937">
    <property type="entry name" value="F-box-like"/>
    <property type="match status" value="1"/>
</dbReference>
<dbReference type="OrthoDB" id="423607at2759"/>
<dbReference type="InterPro" id="IPR057207">
    <property type="entry name" value="FBXL15_LRR"/>
</dbReference>
<gene>
    <name evidence="5" type="primary">LOC115623798</name>
</gene>
<proteinExistence type="predicted"/>
<dbReference type="InterPro" id="IPR006553">
    <property type="entry name" value="Leu-rich_rpt_Cys-con_subtyp"/>
</dbReference>
<evidence type="ECO:0000256" key="1">
    <source>
        <dbReference type="ARBA" id="ARBA00022786"/>
    </source>
</evidence>
<dbReference type="AlphaFoldDB" id="A0A6J2TFJ0"/>
<evidence type="ECO:0000256" key="2">
    <source>
        <dbReference type="SAM" id="MobiDB-lite"/>
    </source>
</evidence>
<feature type="region of interest" description="Disordered" evidence="2">
    <location>
        <begin position="340"/>
        <end position="363"/>
    </location>
</feature>
<dbReference type="CTD" id="23194"/>
<feature type="region of interest" description="Disordered" evidence="2">
    <location>
        <begin position="387"/>
        <end position="416"/>
    </location>
</feature>
<keyword evidence="1" id="KW-0833">Ubl conjugation pathway</keyword>
<dbReference type="SUPFAM" id="SSF81383">
    <property type="entry name" value="F-box domain"/>
    <property type="match status" value="1"/>
</dbReference>
<feature type="domain" description="F-box" evidence="3">
    <location>
        <begin position="424"/>
        <end position="470"/>
    </location>
</feature>
<dbReference type="InterPro" id="IPR001810">
    <property type="entry name" value="F-box_dom"/>
</dbReference>
<dbReference type="FunFam" id="3.80.10.10:FF:000068">
    <property type="entry name" value="F-box/LRR-repeat protein 7 isoform X2"/>
    <property type="match status" value="1"/>
</dbReference>
<dbReference type="PROSITE" id="PS50181">
    <property type="entry name" value="FBOX"/>
    <property type="match status" value="1"/>
</dbReference>
<feature type="region of interest" description="Disordered" evidence="2">
    <location>
        <begin position="277"/>
        <end position="301"/>
    </location>
</feature>
<dbReference type="RefSeq" id="XP_030374200.1">
    <property type="nucleotide sequence ID" value="XM_030518340.1"/>
</dbReference>
<protein>
    <submittedName>
        <fullName evidence="5">F-box/LRR-repeat protein 7</fullName>
    </submittedName>
</protein>
<dbReference type="SUPFAM" id="SSF52047">
    <property type="entry name" value="RNI-like"/>
    <property type="match status" value="1"/>
</dbReference>
<dbReference type="SMART" id="SM00256">
    <property type="entry name" value="FBOX"/>
    <property type="match status" value="1"/>
</dbReference>
<dbReference type="GeneID" id="115623798"/>
<feature type="compositionally biased region" description="Polar residues" evidence="2">
    <location>
        <begin position="289"/>
        <end position="301"/>
    </location>
</feature>
<dbReference type="Proteomes" id="UP000504634">
    <property type="component" value="Unplaced"/>
</dbReference>
<evidence type="ECO:0000313" key="5">
    <source>
        <dbReference type="RefSeq" id="XP_030374200.1"/>
    </source>
</evidence>
<dbReference type="InterPro" id="IPR036047">
    <property type="entry name" value="F-box-like_dom_sf"/>
</dbReference>
<dbReference type="SMART" id="SM00367">
    <property type="entry name" value="LRR_CC"/>
    <property type="match status" value="11"/>
</dbReference>
<dbReference type="FunFam" id="3.80.10.10:FF:000523">
    <property type="entry name" value="F-box/LRR-repeat protein 7"/>
    <property type="match status" value="1"/>
</dbReference>
<sequence length="798" mass="86898">MSHKTSNCRATELECPLASLGRNSNAVRDQLTAAHYHHPHPLSSSPLDPQAYKMSRKSPNLSLVDANDAVDAGMELYPLASRSSSPHSDRASSTPAAAAAAVLHMVQQKAATFELRGRHTRPEQAIYGAHSTASVGRQAKKPPPEQPKPMTRTTGHPVPHPRNFLTLEHVLQYGAQRPSWVPGNTADTEDSSDNNASGGGCGLRSTARRHQGGRCSVPTVLGNGNGGGSSGNGAQYLLDKKMESLYLGNALRGLPLGAEASQYQNERYYLEDYSSGNERMPERRHHPHNSSPSETSGSDRYLLNRSTNSRYHHTKVQSLSDGLCNLGRFSPSLDQGYATLVSPSPTGHHSSSAGATSASAQPTTSVSATTITTHGLVHHVPTTLKANATSTPATTPRRSGGGGGATSTAIGPPPWNRKGPLRCGPYFERLSDDSIVRIFSWLDSCELCTVARVCRRFEQLAWRPVLWKCITLRGDHLSGDKTLKMIFRQLCGQSSNGACPEVQRVMLADGCRISDKGLQLLSRRCPELTHLQLQACVEVSNPALVEALTKCSNLQHLDVTGCNQVTCISPNPNVEPPRRLLLQYLDLTDCLAMNDMGLKIVVKNCPQLVYLYLRRCIQITDAGLKFVPSFCVSLKELSVSDCVNITDFGLYELAKLGAALRYLSVAKCERVSDAGLKVIARRCYKLRYLNARGCEAVSDDSITVLARSCPRLRALDIGKCDVSDAGLRALAESCPNLKKLSLRNCDMITDRGVQCIAYYCRGLQQLNIQDCQISIEGYRAVKKYCKRCIIEHTNPGFC</sequence>
<evidence type="ECO:0000313" key="4">
    <source>
        <dbReference type="Proteomes" id="UP000504634"/>
    </source>
</evidence>
<keyword evidence="4" id="KW-1185">Reference proteome</keyword>
<dbReference type="PANTHER" id="PTHR13318">
    <property type="entry name" value="PARTNER OF PAIRED, ISOFORM B-RELATED"/>
    <property type="match status" value="1"/>
</dbReference>
<dbReference type="PANTHER" id="PTHR13318:SF50">
    <property type="entry name" value="F-BOX_LRR-REPEAT PROTEIN 7"/>
    <property type="match status" value="1"/>
</dbReference>
<dbReference type="GO" id="GO:0031146">
    <property type="term" value="P:SCF-dependent proteasomal ubiquitin-dependent protein catabolic process"/>
    <property type="evidence" value="ECO:0007669"/>
    <property type="project" value="TreeGrafter"/>
</dbReference>
<reference evidence="5" key="1">
    <citation type="submission" date="2025-08" db="UniProtKB">
        <authorList>
            <consortium name="RefSeq"/>
        </authorList>
    </citation>
    <scope>IDENTIFICATION</scope>
    <source>
        <strain evidence="5">11010-0011.00</strain>
        <tissue evidence="5">Whole body</tissue>
    </source>
</reference>